<feature type="domain" description="CheB-type methylesterase" evidence="5">
    <location>
        <begin position="4"/>
        <end position="194"/>
    </location>
</feature>
<keyword evidence="4" id="KW-0145">Chemotaxis</keyword>
<dbReference type="SUPFAM" id="SSF52738">
    <property type="entry name" value="Methylesterase CheB, C-terminal domain"/>
    <property type="match status" value="1"/>
</dbReference>
<keyword evidence="7" id="KW-1185">Reference proteome</keyword>
<protein>
    <recommendedName>
        <fullName evidence="2">protein-glutamate methylesterase</fullName>
        <ecNumber evidence="2">3.1.1.61</ecNumber>
    </recommendedName>
</protein>
<evidence type="ECO:0000259" key="5">
    <source>
        <dbReference type="PROSITE" id="PS50122"/>
    </source>
</evidence>
<dbReference type="EC" id="3.1.1.61" evidence="2"/>
<dbReference type="PROSITE" id="PS50122">
    <property type="entry name" value="CHEB"/>
    <property type="match status" value="1"/>
</dbReference>
<evidence type="ECO:0000256" key="3">
    <source>
        <dbReference type="ARBA" id="ARBA00048267"/>
    </source>
</evidence>
<dbReference type="PANTHER" id="PTHR42872:SF3">
    <property type="entry name" value="PROTEIN-GLUTAMATE METHYLESTERASE_PROTEIN-GLUTAMINE GLUTAMINASE 1"/>
    <property type="match status" value="1"/>
</dbReference>
<dbReference type="InterPro" id="IPR035909">
    <property type="entry name" value="CheB_C"/>
</dbReference>
<evidence type="ECO:0000256" key="2">
    <source>
        <dbReference type="ARBA" id="ARBA00039140"/>
    </source>
</evidence>
<dbReference type="EMBL" id="JBFSOO010000006">
    <property type="protein sequence ID" value="MEZ6853816.1"/>
    <property type="molecule type" value="Genomic_DNA"/>
</dbReference>
<dbReference type="CDD" id="cd16433">
    <property type="entry name" value="CheB"/>
    <property type="match status" value="1"/>
</dbReference>
<feature type="active site" evidence="4">
    <location>
        <position position="136"/>
    </location>
</feature>
<dbReference type="RefSeq" id="WP_027361331.1">
    <property type="nucleotide sequence ID" value="NZ_CP192217.1"/>
</dbReference>
<accession>A0ABV4JTH2</accession>
<evidence type="ECO:0000256" key="1">
    <source>
        <dbReference type="ARBA" id="ARBA00022801"/>
    </source>
</evidence>
<reference evidence="6 7" key="1">
    <citation type="submission" date="2024-07" db="EMBL/GenBank/DDBJ databases">
        <title>Active virus-host system and metabolic interactions in a Lokiarchaeon culture.</title>
        <authorList>
            <person name="Ponce Toledo R.I."/>
            <person name="Rodrigues Oliveira T."/>
            <person name="Schleper C."/>
        </authorList>
    </citation>
    <scope>NUCLEOTIDE SEQUENCE [LARGE SCALE GENOMIC DNA]</scope>
    <source>
        <strain evidence="6 7">B35</strain>
    </source>
</reference>
<gene>
    <name evidence="6" type="ORF">AB2Z07_09775</name>
</gene>
<keyword evidence="1 4" id="KW-0378">Hydrolase</keyword>
<dbReference type="Proteomes" id="UP001568358">
    <property type="component" value="Unassembled WGS sequence"/>
</dbReference>
<sequence length="194" mass="20911">MDKIIQKYEAIVIGASAGGLVALHRIFSQRCPDFNLPILIAQHICPNRESLLPELLRQHCTGTVKDAEDKDVITSGNVYIAPSNYHLLVEPDKSIALSVEGRVNFSRPSIDVLFETASEAYCDALVGIILSGANSDGAHGVSQIKKRAGLTIVQSPDSAEFDTMPKAAIAASNPDFILSLDEIGIFLNTFCNRG</sequence>
<dbReference type="PANTHER" id="PTHR42872">
    <property type="entry name" value="PROTEIN-GLUTAMATE METHYLESTERASE/PROTEIN-GLUTAMINE GLUTAMINASE"/>
    <property type="match status" value="1"/>
</dbReference>
<organism evidence="6 7">
    <name type="scientific">Halodesulfovibrio aestuarii</name>
    <dbReference type="NCBI Taxonomy" id="126333"/>
    <lineage>
        <taxon>Bacteria</taxon>
        <taxon>Pseudomonadati</taxon>
        <taxon>Thermodesulfobacteriota</taxon>
        <taxon>Desulfovibrionia</taxon>
        <taxon>Desulfovibrionales</taxon>
        <taxon>Desulfovibrionaceae</taxon>
        <taxon>Halodesulfovibrio</taxon>
    </lineage>
</organism>
<name>A0ABV4JTH2_9BACT</name>
<dbReference type="Gene3D" id="3.40.50.180">
    <property type="entry name" value="Methylesterase CheB, C-terminal domain"/>
    <property type="match status" value="1"/>
</dbReference>
<comment type="caution">
    <text evidence="6">The sequence shown here is derived from an EMBL/GenBank/DDBJ whole genome shotgun (WGS) entry which is preliminary data.</text>
</comment>
<feature type="active site" evidence="4">
    <location>
        <position position="16"/>
    </location>
</feature>
<dbReference type="Pfam" id="PF01339">
    <property type="entry name" value="CheB_methylest"/>
    <property type="match status" value="1"/>
</dbReference>
<evidence type="ECO:0000256" key="4">
    <source>
        <dbReference type="PROSITE-ProRule" id="PRU00050"/>
    </source>
</evidence>
<dbReference type="InterPro" id="IPR000673">
    <property type="entry name" value="Sig_transdc_resp-reg_Me-estase"/>
</dbReference>
<proteinExistence type="predicted"/>
<evidence type="ECO:0000313" key="7">
    <source>
        <dbReference type="Proteomes" id="UP001568358"/>
    </source>
</evidence>
<comment type="catalytic activity">
    <reaction evidence="3">
        <text>[protein]-L-glutamate 5-O-methyl ester + H2O = L-glutamyl-[protein] + methanol + H(+)</text>
        <dbReference type="Rhea" id="RHEA:23236"/>
        <dbReference type="Rhea" id="RHEA-COMP:10208"/>
        <dbReference type="Rhea" id="RHEA-COMP:10311"/>
        <dbReference type="ChEBI" id="CHEBI:15377"/>
        <dbReference type="ChEBI" id="CHEBI:15378"/>
        <dbReference type="ChEBI" id="CHEBI:17790"/>
        <dbReference type="ChEBI" id="CHEBI:29973"/>
        <dbReference type="ChEBI" id="CHEBI:82795"/>
        <dbReference type="EC" id="3.1.1.61"/>
    </reaction>
</comment>
<feature type="active site" evidence="4">
    <location>
        <position position="43"/>
    </location>
</feature>
<evidence type="ECO:0000313" key="6">
    <source>
        <dbReference type="EMBL" id="MEZ6853816.1"/>
    </source>
</evidence>